<accession>A0AAN8RFS7</accession>
<dbReference type="InterPro" id="IPR036941">
    <property type="entry name" value="Rcpt_L-dom_sf"/>
</dbReference>
<dbReference type="SUPFAM" id="SSF52058">
    <property type="entry name" value="L domain-like"/>
    <property type="match status" value="2"/>
</dbReference>
<keyword evidence="2" id="KW-1133">Transmembrane helix</keyword>
<dbReference type="Proteomes" id="UP001313282">
    <property type="component" value="Unassembled WGS sequence"/>
</dbReference>
<feature type="region of interest" description="Disordered" evidence="1">
    <location>
        <begin position="452"/>
        <end position="504"/>
    </location>
</feature>
<dbReference type="Gene3D" id="3.80.20.20">
    <property type="entry name" value="Receptor L-domain"/>
    <property type="match status" value="1"/>
</dbReference>
<keyword evidence="5" id="KW-1185">Reference proteome</keyword>
<dbReference type="AlphaFoldDB" id="A0AAN8RFS7"/>
<gene>
    <name evidence="4" type="ORF">TWF718_000326</name>
</gene>
<keyword evidence="2" id="KW-0812">Transmembrane</keyword>
<keyword evidence="2" id="KW-0472">Membrane</keyword>
<name>A0AAN8RFS7_9PEZI</name>
<reference evidence="4 5" key="1">
    <citation type="submission" date="2019-10" db="EMBL/GenBank/DDBJ databases">
        <authorList>
            <person name="Palmer J.M."/>
        </authorList>
    </citation>
    <scope>NUCLEOTIDE SEQUENCE [LARGE SCALE GENOMIC DNA]</scope>
    <source>
        <strain evidence="4 5">TWF718</strain>
    </source>
</reference>
<organism evidence="4 5">
    <name type="scientific">Orbilia javanica</name>
    <dbReference type="NCBI Taxonomy" id="47235"/>
    <lineage>
        <taxon>Eukaryota</taxon>
        <taxon>Fungi</taxon>
        <taxon>Dikarya</taxon>
        <taxon>Ascomycota</taxon>
        <taxon>Pezizomycotina</taxon>
        <taxon>Orbiliomycetes</taxon>
        <taxon>Orbiliales</taxon>
        <taxon>Orbiliaceae</taxon>
        <taxon>Orbilia</taxon>
    </lineage>
</organism>
<comment type="caution">
    <text evidence="4">The sequence shown here is derived from an EMBL/GenBank/DDBJ whole genome shotgun (WGS) entry which is preliminary data.</text>
</comment>
<protein>
    <submittedName>
        <fullName evidence="4">Uncharacterized protein</fullName>
    </submittedName>
</protein>
<feature type="signal peptide" evidence="3">
    <location>
        <begin position="1"/>
        <end position="24"/>
    </location>
</feature>
<sequence length="504" mass="54711">MRFKTPNIPLIYFYLFTTITGVYSQSLNCTAELQTVNSQSDLDALSNCVTLSGSINFGRDIVNATIRGIQTIRGALRIPYGANVQRLEAPNLSFVGGIMQVTGALNLTVLSMPSLANVGSLRLEYLPRLRSVEFSSQINSLGDDTAIQLVVWSTAIESLADIIYRKVESVQIIDNPNLFDINLPIGNITGVFVVRDNGENTTVTLPYLESAGFVHMGDLVGEVSLPNLTSVETDVRITSRYLRSIELPNLVNIGKERVVTNTLKATLEVNRSPNLTAVSFPKLQWIATDLRINGSEGWTNLNGFPVLETVGKDIVIDGSFLDVDLPKLRAGSQESTFWINSPQVGCAGLLEQSIFTEGDWKTNITCNGNTFDLSPEETPTEDKSLSGEAIGGIAVGVVAAVVVAFVILFVYLRRKGYMQTLPWRRADIPKIPELEDGEGGIQKGKLVEADAANSRATAELEDPKSRLAPELEGSSVPLAELEGTLGRAPEHSSPGVESPELERK</sequence>
<proteinExistence type="predicted"/>
<dbReference type="EMBL" id="JAVHNR010000001">
    <property type="protein sequence ID" value="KAK6355949.1"/>
    <property type="molecule type" value="Genomic_DNA"/>
</dbReference>
<feature type="transmembrane region" description="Helical" evidence="2">
    <location>
        <begin position="389"/>
        <end position="412"/>
    </location>
</feature>
<evidence type="ECO:0000256" key="2">
    <source>
        <dbReference type="SAM" id="Phobius"/>
    </source>
</evidence>
<evidence type="ECO:0000256" key="1">
    <source>
        <dbReference type="SAM" id="MobiDB-lite"/>
    </source>
</evidence>
<feature type="chain" id="PRO_5042958367" evidence="3">
    <location>
        <begin position="25"/>
        <end position="504"/>
    </location>
</feature>
<evidence type="ECO:0000313" key="5">
    <source>
        <dbReference type="Proteomes" id="UP001313282"/>
    </source>
</evidence>
<evidence type="ECO:0000313" key="4">
    <source>
        <dbReference type="EMBL" id="KAK6355949.1"/>
    </source>
</evidence>
<evidence type="ECO:0000256" key="3">
    <source>
        <dbReference type="SAM" id="SignalP"/>
    </source>
</evidence>
<keyword evidence="3" id="KW-0732">Signal</keyword>